<dbReference type="GO" id="GO:0005524">
    <property type="term" value="F:ATP binding"/>
    <property type="evidence" value="ECO:0007669"/>
    <property type="project" value="UniProtKB-KW"/>
</dbReference>
<keyword evidence="5" id="KW-1185">Reference proteome</keyword>
<proteinExistence type="predicted"/>
<dbReference type="InterPro" id="IPR013166">
    <property type="entry name" value="Citrate_lyase_ligase_C"/>
</dbReference>
<evidence type="ECO:0000313" key="5">
    <source>
        <dbReference type="Proteomes" id="UP000245793"/>
    </source>
</evidence>
<feature type="domain" description="Citrate lyase ligase C-terminal" evidence="3">
    <location>
        <begin position="137"/>
        <end position="315"/>
    </location>
</feature>
<dbReference type="InterPro" id="IPR014729">
    <property type="entry name" value="Rossmann-like_a/b/a_fold"/>
</dbReference>
<dbReference type="AlphaFoldDB" id="A0A2U1E4D8"/>
<keyword evidence="1" id="KW-0547">Nucleotide-binding</keyword>
<sequence length="320" mass="36794">MPTKINLDLDFEKEEFINFLEKENLSFDGCDEAYAIREDGKIVATGAYKGNILKLFAVLEEKREEGYIPKIVTFLKDLLFKKGIHETFIFTKPEYKNVFTSLFYTELASTDKMLLLTDNIKAYEDWIQSIRELGDFNGCIVMNANPFTKGHRYLAQTAANEITNIIVFVVEEEKSLFDFKTRYKMVEKGLEDIWLQVAPGGKFIISETTFPSYFLKKSDDHSKEFAKLDADLFVGRIAKDLGLKVRYVGEEPSDELTSSYNEALIERAKNTNLKIRVVPRKEIDGVPISASFVREHLSNIEEVEKYLPRTTIEILQKGVK</sequence>
<dbReference type="NCBIfam" id="TIGR00125">
    <property type="entry name" value="cyt_tran_rel"/>
    <property type="match status" value="1"/>
</dbReference>
<dbReference type="Gene3D" id="3.40.50.620">
    <property type="entry name" value="HUPs"/>
    <property type="match status" value="1"/>
</dbReference>
<keyword evidence="4" id="KW-0436">Ligase</keyword>
<dbReference type="InterPro" id="IPR005216">
    <property type="entry name" value="Citrate_lyase_ligase"/>
</dbReference>
<evidence type="ECO:0000313" key="4">
    <source>
        <dbReference type="EMBL" id="PVY94818.1"/>
    </source>
</evidence>
<comment type="caution">
    <text evidence="4">The sequence shown here is derived from an EMBL/GenBank/DDBJ whole genome shotgun (WGS) entry which is preliminary data.</text>
</comment>
<dbReference type="EMBL" id="QEKV01000003">
    <property type="protein sequence ID" value="PVY94818.1"/>
    <property type="molecule type" value="Genomic_DNA"/>
</dbReference>
<dbReference type="InterPro" id="IPR016181">
    <property type="entry name" value="Acyl_CoA_acyltransferase"/>
</dbReference>
<accession>A0A2U1E4D8</accession>
<dbReference type="SUPFAM" id="SSF52374">
    <property type="entry name" value="Nucleotidylyl transferase"/>
    <property type="match status" value="1"/>
</dbReference>
<evidence type="ECO:0000256" key="1">
    <source>
        <dbReference type="ARBA" id="ARBA00022741"/>
    </source>
</evidence>
<evidence type="ECO:0000259" key="3">
    <source>
        <dbReference type="SMART" id="SM00764"/>
    </source>
</evidence>
<dbReference type="RefSeq" id="WP_116479845.1">
    <property type="nucleotide sequence ID" value="NZ_QEKV01000003.1"/>
</dbReference>
<dbReference type="GO" id="GO:0016829">
    <property type="term" value="F:lyase activity"/>
    <property type="evidence" value="ECO:0007669"/>
    <property type="project" value="UniProtKB-KW"/>
</dbReference>
<evidence type="ECO:0000256" key="2">
    <source>
        <dbReference type="ARBA" id="ARBA00022840"/>
    </source>
</evidence>
<dbReference type="SUPFAM" id="SSF55729">
    <property type="entry name" value="Acyl-CoA N-acyltransferases (Nat)"/>
    <property type="match status" value="1"/>
</dbReference>
<dbReference type="SMART" id="SM00764">
    <property type="entry name" value="Citrate_ly_lig"/>
    <property type="match status" value="1"/>
</dbReference>
<dbReference type="PANTHER" id="PTHR40599:SF1">
    <property type="entry name" value="[CITRATE [PRO-3S]-LYASE] LIGASE"/>
    <property type="match status" value="1"/>
</dbReference>
<reference evidence="4 5" key="1">
    <citation type="submission" date="2018-04" db="EMBL/GenBank/DDBJ databases">
        <title>Genomic Encyclopedia of Type Strains, Phase IV (KMG-IV): sequencing the most valuable type-strain genomes for metagenomic binning, comparative biology and taxonomic classification.</title>
        <authorList>
            <person name="Goeker M."/>
        </authorList>
    </citation>
    <scope>NUCLEOTIDE SEQUENCE [LARGE SCALE GENOMIC DNA]</scope>
    <source>
        <strain evidence="4 5">DSM 20705</strain>
    </source>
</reference>
<dbReference type="GO" id="GO:0008771">
    <property type="term" value="F:[citrate (pro-3S)-lyase] ligase activity"/>
    <property type="evidence" value="ECO:0007669"/>
    <property type="project" value="InterPro"/>
</dbReference>
<gene>
    <name evidence="4" type="ORF">C7381_10356</name>
</gene>
<keyword evidence="4" id="KW-0456">Lyase</keyword>
<keyword evidence="2" id="KW-0067">ATP-binding</keyword>
<organism evidence="4 5">
    <name type="scientific">Ezakiella coagulans</name>
    <dbReference type="NCBI Taxonomy" id="46507"/>
    <lineage>
        <taxon>Bacteria</taxon>
        <taxon>Bacillati</taxon>
        <taxon>Bacillota</taxon>
        <taxon>Tissierellia</taxon>
        <taxon>Ezakiella</taxon>
    </lineage>
</organism>
<protein>
    <submittedName>
        <fullName evidence="4">[citrate (Pro-3S)-lyase] ligase</fullName>
    </submittedName>
</protein>
<name>A0A2U1E4D8_9FIRM</name>
<dbReference type="Pfam" id="PF08218">
    <property type="entry name" value="Citrate_ly_lig"/>
    <property type="match status" value="1"/>
</dbReference>
<dbReference type="InterPro" id="IPR004821">
    <property type="entry name" value="Cyt_trans-like"/>
</dbReference>
<dbReference type="Proteomes" id="UP000245793">
    <property type="component" value="Unassembled WGS sequence"/>
</dbReference>
<dbReference type="PANTHER" id="PTHR40599">
    <property type="entry name" value="[CITRATE [PRO-3S]-LYASE] LIGASE"/>
    <property type="match status" value="1"/>
</dbReference>